<keyword evidence="2" id="KW-1185">Reference proteome</keyword>
<gene>
    <name evidence="1" type="ORF">NTEN_LOCUS17145</name>
</gene>
<reference evidence="1 2" key="1">
    <citation type="submission" date="2020-02" db="EMBL/GenBank/DDBJ databases">
        <authorList>
            <person name="Ferguson B K."/>
        </authorList>
    </citation>
    <scope>NUCLEOTIDE SEQUENCE [LARGE SCALE GENOMIC DNA]</scope>
</reference>
<dbReference type="AlphaFoldDB" id="A0A6H5H9P1"/>
<dbReference type="EMBL" id="CADCXU010025398">
    <property type="protein sequence ID" value="CAB0012402.1"/>
    <property type="molecule type" value="Genomic_DNA"/>
</dbReference>
<protein>
    <submittedName>
        <fullName evidence="1">Uncharacterized protein</fullName>
    </submittedName>
</protein>
<evidence type="ECO:0000313" key="2">
    <source>
        <dbReference type="Proteomes" id="UP000479000"/>
    </source>
</evidence>
<accession>A0A6H5H9P1</accession>
<sequence>MSSGTAPSPDCWGPFAIGIVKPYQGTQREKIYFPFMYRADKLAHRLIRCMSG</sequence>
<evidence type="ECO:0000313" key="1">
    <source>
        <dbReference type="EMBL" id="CAB0012402.1"/>
    </source>
</evidence>
<organism evidence="1 2">
    <name type="scientific">Nesidiocoris tenuis</name>
    <dbReference type="NCBI Taxonomy" id="355587"/>
    <lineage>
        <taxon>Eukaryota</taxon>
        <taxon>Metazoa</taxon>
        <taxon>Ecdysozoa</taxon>
        <taxon>Arthropoda</taxon>
        <taxon>Hexapoda</taxon>
        <taxon>Insecta</taxon>
        <taxon>Pterygota</taxon>
        <taxon>Neoptera</taxon>
        <taxon>Paraneoptera</taxon>
        <taxon>Hemiptera</taxon>
        <taxon>Heteroptera</taxon>
        <taxon>Panheteroptera</taxon>
        <taxon>Cimicomorpha</taxon>
        <taxon>Miridae</taxon>
        <taxon>Dicyphina</taxon>
        <taxon>Nesidiocoris</taxon>
    </lineage>
</organism>
<proteinExistence type="predicted"/>
<name>A0A6H5H9P1_9HEMI</name>
<dbReference type="Proteomes" id="UP000479000">
    <property type="component" value="Unassembled WGS sequence"/>
</dbReference>
<feature type="non-terminal residue" evidence="1">
    <location>
        <position position="52"/>
    </location>
</feature>